<name>A0ACC3SSN6_LIPKO</name>
<evidence type="ECO:0000313" key="1">
    <source>
        <dbReference type="EMBL" id="KAK9234633.1"/>
    </source>
</evidence>
<comment type="caution">
    <text evidence="1">The sequence shown here is derived from an EMBL/GenBank/DDBJ whole genome shotgun (WGS) entry which is preliminary data.</text>
</comment>
<gene>
    <name evidence="1" type="ORF">V1525DRAFT_435439</name>
</gene>
<dbReference type="EMBL" id="MU971459">
    <property type="protein sequence ID" value="KAK9234633.1"/>
    <property type="molecule type" value="Genomic_DNA"/>
</dbReference>
<organism evidence="1 2">
    <name type="scientific">Lipomyces kononenkoae</name>
    <name type="common">Yeast</name>
    <dbReference type="NCBI Taxonomy" id="34357"/>
    <lineage>
        <taxon>Eukaryota</taxon>
        <taxon>Fungi</taxon>
        <taxon>Dikarya</taxon>
        <taxon>Ascomycota</taxon>
        <taxon>Saccharomycotina</taxon>
        <taxon>Lipomycetes</taxon>
        <taxon>Lipomycetales</taxon>
        <taxon>Lipomycetaceae</taxon>
        <taxon>Lipomyces</taxon>
    </lineage>
</organism>
<keyword evidence="2" id="KW-1185">Reference proteome</keyword>
<accession>A0ACC3SSN6</accession>
<protein>
    <submittedName>
        <fullName evidence="1">Class I glutamine amidotransferase-like protein</fullName>
    </submittedName>
</protein>
<sequence>MVPSISSEARPSGTNGTSFKKLRLAILETDPELITVCGTFADLFKRLFTNSTADAQEGAEEVVLDIETFNVVKGLYPEPEYFDGILVTGSRATAFENDPWILKLVEYVKRVHDSSSARMVGICFGHQIISRALGGIVEENSKGWEVSVTKMQLDNDGAAKLFPEAAVDGELRLQQMHRDHVAVPPPGMHVFATSEMSPVQGLYEEGKVLTLQGHPEFNEEVARSLVETVIARGMLSDAEGKNALDRVVVPNHGNDVGRAVVRFLTGVV</sequence>
<reference evidence="2" key="1">
    <citation type="journal article" date="2024" name="Front. Bioeng. Biotechnol.">
        <title>Genome-scale model development and genomic sequencing of the oleaginous clade Lipomyces.</title>
        <authorList>
            <person name="Czajka J.J."/>
            <person name="Han Y."/>
            <person name="Kim J."/>
            <person name="Mondo S.J."/>
            <person name="Hofstad B.A."/>
            <person name="Robles A."/>
            <person name="Haridas S."/>
            <person name="Riley R."/>
            <person name="LaButti K."/>
            <person name="Pangilinan J."/>
            <person name="Andreopoulos W."/>
            <person name="Lipzen A."/>
            <person name="Yan J."/>
            <person name="Wang M."/>
            <person name="Ng V."/>
            <person name="Grigoriev I.V."/>
            <person name="Spatafora J.W."/>
            <person name="Magnuson J.K."/>
            <person name="Baker S.E."/>
            <person name="Pomraning K.R."/>
        </authorList>
    </citation>
    <scope>NUCLEOTIDE SEQUENCE [LARGE SCALE GENOMIC DNA]</scope>
    <source>
        <strain evidence="2">CBS 7786</strain>
    </source>
</reference>
<proteinExistence type="predicted"/>
<dbReference type="Proteomes" id="UP001433508">
    <property type="component" value="Unassembled WGS sequence"/>
</dbReference>
<evidence type="ECO:0000313" key="2">
    <source>
        <dbReference type="Proteomes" id="UP001433508"/>
    </source>
</evidence>